<accession>A0A3P2A0E9</accession>
<feature type="transmembrane region" description="Helical" evidence="1">
    <location>
        <begin position="12"/>
        <end position="33"/>
    </location>
</feature>
<keyword evidence="1" id="KW-1133">Transmembrane helix</keyword>
<keyword evidence="1" id="KW-0812">Transmembrane</keyword>
<protein>
    <submittedName>
        <fullName evidence="2">Uncharacterized protein</fullName>
    </submittedName>
</protein>
<gene>
    <name evidence="2" type="ORF">EII21_10735</name>
</gene>
<evidence type="ECO:0000256" key="1">
    <source>
        <dbReference type="SAM" id="Phobius"/>
    </source>
</evidence>
<keyword evidence="3" id="KW-1185">Reference proteome</keyword>
<dbReference type="RefSeq" id="WP_124796342.1">
    <property type="nucleotide sequence ID" value="NZ_RQYC01000031.1"/>
</dbReference>
<proteinExistence type="predicted"/>
<evidence type="ECO:0000313" key="2">
    <source>
        <dbReference type="EMBL" id="RRD88847.1"/>
    </source>
</evidence>
<organism evidence="2 3">
    <name type="scientific">Conchiformibius steedae</name>
    <dbReference type="NCBI Taxonomy" id="153493"/>
    <lineage>
        <taxon>Bacteria</taxon>
        <taxon>Pseudomonadati</taxon>
        <taxon>Pseudomonadota</taxon>
        <taxon>Betaproteobacteria</taxon>
        <taxon>Neisseriales</taxon>
        <taxon>Neisseriaceae</taxon>
        <taxon>Conchiformibius</taxon>
    </lineage>
</organism>
<dbReference type="EMBL" id="RQYC01000031">
    <property type="protein sequence ID" value="RRD88847.1"/>
    <property type="molecule type" value="Genomic_DNA"/>
</dbReference>
<reference evidence="2 3" key="1">
    <citation type="submission" date="2018-11" db="EMBL/GenBank/DDBJ databases">
        <title>Genomes From Bacteria Associated with the Canine Oral Cavity: a Test Case for Automated Genome-Based Taxonomic Assignment.</title>
        <authorList>
            <person name="Coil D.A."/>
            <person name="Jospin G."/>
            <person name="Darling A.E."/>
            <person name="Wallis C."/>
            <person name="Davis I.J."/>
            <person name="Harris S."/>
            <person name="Eisen J.A."/>
            <person name="Holcombe L.J."/>
            <person name="O'Flynn C."/>
        </authorList>
    </citation>
    <scope>NUCLEOTIDE SEQUENCE [LARGE SCALE GENOMIC DNA]</scope>
    <source>
        <strain evidence="2 3">COT-280</strain>
    </source>
</reference>
<keyword evidence="1" id="KW-0472">Membrane</keyword>
<evidence type="ECO:0000313" key="3">
    <source>
        <dbReference type="Proteomes" id="UP000269923"/>
    </source>
</evidence>
<comment type="caution">
    <text evidence="2">The sequence shown here is derived from an EMBL/GenBank/DDBJ whole genome shotgun (WGS) entry which is preliminary data.</text>
</comment>
<dbReference type="AlphaFoldDB" id="A0A3P2A0E9"/>
<name>A0A3P2A0E9_9NEIS</name>
<sequence length="136" mass="16144">MSVYQKEDKLLVFYISAMFAVLLTGFFYLTNLYKILLDYFDNKTYAEQDEIHFQTNLRREIERKRALSQVDNENLHYQNQLRIEAIAQIAHIHLQSNQYLANLYQQAIINNSRNQENAAADTLQELEQELKRQGLI</sequence>
<dbReference type="Proteomes" id="UP000269923">
    <property type="component" value="Unassembled WGS sequence"/>
</dbReference>